<dbReference type="AlphaFoldDB" id="A0AAN6WXQ8"/>
<feature type="region of interest" description="Disordered" evidence="1">
    <location>
        <begin position="448"/>
        <end position="467"/>
    </location>
</feature>
<organism evidence="2 3">
    <name type="scientific">Podospora australis</name>
    <dbReference type="NCBI Taxonomy" id="1536484"/>
    <lineage>
        <taxon>Eukaryota</taxon>
        <taxon>Fungi</taxon>
        <taxon>Dikarya</taxon>
        <taxon>Ascomycota</taxon>
        <taxon>Pezizomycotina</taxon>
        <taxon>Sordariomycetes</taxon>
        <taxon>Sordariomycetidae</taxon>
        <taxon>Sordariales</taxon>
        <taxon>Podosporaceae</taxon>
        <taxon>Podospora</taxon>
    </lineage>
</organism>
<feature type="compositionally biased region" description="Acidic residues" evidence="1">
    <location>
        <begin position="208"/>
        <end position="217"/>
    </location>
</feature>
<feature type="compositionally biased region" description="Basic and acidic residues" evidence="1">
    <location>
        <begin position="490"/>
        <end position="517"/>
    </location>
</feature>
<feature type="region of interest" description="Disordered" evidence="1">
    <location>
        <begin position="1"/>
        <end position="234"/>
    </location>
</feature>
<evidence type="ECO:0000256" key="1">
    <source>
        <dbReference type="SAM" id="MobiDB-lite"/>
    </source>
</evidence>
<comment type="caution">
    <text evidence="2">The sequence shown here is derived from an EMBL/GenBank/DDBJ whole genome shotgun (WGS) entry which is preliminary data.</text>
</comment>
<feature type="compositionally biased region" description="Polar residues" evidence="1">
    <location>
        <begin position="126"/>
        <end position="137"/>
    </location>
</feature>
<feature type="region of interest" description="Disordered" evidence="1">
    <location>
        <begin position="479"/>
        <end position="519"/>
    </location>
</feature>
<dbReference type="EMBL" id="MU864373">
    <property type="protein sequence ID" value="KAK4189613.1"/>
    <property type="molecule type" value="Genomic_DNA"/>
</dbReference>
<feature type="compositionally biased region" description="Acidic residues" evidence="1">
    <location>
        <begin position="106"/>
        <end position="124"/>
    </location>
</feature>
<dbReference type="Proteomes" id="UP001302126">
    <property type="component" value="Unassembled WGS sequence"/>
</dbReference>
<evidence type="ECO:0000313" key="3">
    <source>
        <dbReference type="Proteomes" id="UP001302126"/>
    </source>
</evidence>
<protein>
    <submittedName>
        <fullName evidence="2">Uncharacterized protein</fullName>
    </submittedName>
</protein>
<gene>
    <name evidence="2" type="ORF">QBC35DRAFT_472476</name>
</gene>
<reference evidence="2" key="1">
    <citation type="journal article" date="2023" name="Mol. Phylogenet. Evol.">
        <title>Genome-scale phylogeny and comparative genomics of the fungal order Sordariales.</title>
        <authorList>
            <person name="Hensen N."/>
            <person name="Bonometti L."/>
            <person name="Westerberg I."/>
            <person name="Brannstrom I.O."/>
            <person name="Guillou S."/>
            <person name="Cros-Aarteil S."/>
            <person name="Calhoun S."/>
            <person name="Haridas S."/>
            <person name="Kuo A."/>
            <person name="Mondo S."/>
            <person name="Pangilinan J."/>
            <person name="Riley R."/>
            <person name="LaButti K."/>
            <person name="Andreopoulos B."/>
            <person name="Lipzen A."/>
            <person name="Chen C."/>
            <person name="Yan M."/>
            <person name="Daum C."/>
            <person name="Ng V."/>
            <person name="Clum A."/>
            <person name="Steindorff A."/>
            <person name="Ohm R.A."/>
            <person name="Martin F."/>
            <person name="Silar P."/>
            <person name="Natvig D.O."/>
            <person name="Lalanne C."/>
            <person name="Gautier V."/>
            <person name="Ament-Velasquez S.L."/>
            <person name="Kruys A."/>
            <person name="Hutchinson M.I."/>
            <person name="Powell A.J."/>
            <person name="Barry K."/>
            <person name="Miller A.N."/>
            <person name="Grigoriev I.V."/>
            <person name="Debuchy R."/>
            <person name="Gladieux P."/>
            <person name="Hiltunen Thoren M."/>
            <person name="Johannesson H."/>
        </authorList>
    </citation>
    <scope>NUCLEOTIDE SEQUENCE</scope>
    <source>
        <strain evidence="2">PSN309</strain>
    </source>
</reference>
<proteinExistence type="predicted"/>
<name>A0AAN6WXQ8_9PEZI</name>
<accession>A0AAN6WXQ8</accession>
<keyword evidence="3" id="KW-1185">Reference proteome</keyword>
<sequence length="622" mass="70638">MSSSRKPARTPREYLEEEEQHKAEAAAANKRLKRIAAQLKNTNTSDHHRRSQRESRRSSQRNPSFSKSLNDEPPVRSLQIADKHYRHHQHRLYDSTSGDGNSSSEYEFDEGEGEVGDDEDDDSDGNIQRVNAKVATTRSKHRAVTTPTKKATPKKNGKTALAKNKGADTRTAKGKGQGKATAGKPNISRKRTHAHFEELSTSSSSSPSEEDDDEEVGLEQQQFHEDDGEEEEDDYWVKPADYTDGFSWWRSPLWHDNWDNFPLPPTDLDDLDDPNQELLGGEDFSRAIHDATRKTSIKRSLRGCLADRRSFYVALELLYLDEVFSYDECVAIMARWMELCEYFARNAAAANPGKKSVYRVLMEEEEEERERGERGEERGLFKDFEDFHREVKRLHYPMAALRAFRGTPAGCRLQCLNWEERIADEEVKYFLVRWRGRRLSLVSPGMVAPRGKKRAGDEKGKGGKGVVHAQAKKVRLVGDETGGYHGRGQRRGDKRSMGEEAYGEERRGRRGRGREDYQLFGPAPYRSTRPIAKPWKASRRECFESALYNIGECDSDVNLYGGGRCRCRGRCRAKKAHQWCFAPLSDASSILPCHVPALDNLLGPTRGSYQGSLISRKAVESI</sequence>
<evidence type="ECO:0000313" key="2">
    <source>
        <dbReference type="EMBL" id="KAK4189613.1"/>
    </source>
</evidence>
<feature type="compositionally biased region" description="Basic and acidic residues" evidence="1">
    <location>
        <begin position="10"/>
        <end position="24"/>
    </location>
</feature>
<reference evidence="2" key="2">
    <citation type="submission" date="2023-05" db="EMBL/GenBank/DDBJ databases">
        <authorList>
            <consortium name="Lawrence Berkeley National Laboratory"/>
            <person name="Steindorff A."/>
            <person name="Hensen N."/>
            <person name="Bonometti L."/>
            <person name="Westerberg I."/>
            <person name="Brannstrom I.O."/>
            <person name="Guillou S."/>
            <person name="Cros-Aarteil S."/>
            <person name="Calhoun S."/>
            <person name="Haridas S."/>
            <person name="Kuo A."/>
            <person name="Mondo S."/>
            <person name="Pangilinan J."/>
            <person name="Riley R."/>
            <person name="Labutti K."/>
            <person name="Andreopoulos B."/>
            <person name="Lipzen A."/>
            <person name="Chen C."/>
            <person name="Yanf M."/>
            <person name="Daum C."/>
            <person name="Ng V."/>
            <person name="Clum A."/>
            <person name="Ohm R."/>
            <person name="Martin F."/>
            <person name="Silar P."/>
            <person name="Natvig D."/>
            <person name="Lalanne C."/>
            <person name="Gautier V."/>
            <person name="Ament-Velasquez S.L."/>
            <person name="Kruys A."/>
            <person name="Hutchinson M.I."/>
            <person name="Powell A.J."/>
            <person name="Barry K."/>
            <person name="Miller A.N."/>
            <person name="Grigoriev I.V."/>
            <person name="Debuchy R."/>
            <person name="Gladieux P."/>
            <person name="Thoren M.H."/>
            <person name="Johannesson H."/>
        </authorList>
    </citation>
    <scope>NUCLEOTIDE SEQUENCE</scope>
    <source>
        <strain evidence="2">PSN309</strain>
    </source>
</reference>